<reference evidence="1 2" key="1">
    <citation type="submission" date="2024-07" db="EMBL/GenBank/DDBJ databases">
        <title>Section-level genome sequencing and comparative genomics of Aspergillus sections Usti and Cavernicolus.</title>
        <authorList>
            <consortium name="Lawrence Berkeley National Laboratory"/>
            <person name="Nybo J.L."/>
            <person name="Vesth T.C."/>
            <person name="Theobald S."/>
            <person name="Frisvad J.C."/>
            <person name="Larsen T.O."/>
            <person name="Kjaerboelling I."/>
            <person name="Rothschild-Mancinelli K."/>
            <person name="Lyhne E.K."/>
            <person name="Kogle M.E."/>
            <person name="Barry K."/>
            <person name="Clum A."/>
            <person name="Na H."/>
            <person name="Ledsgaard L."/>
            <person name="Lin J."/>
            <person name="Lipzen A."/>
            <person name="Kuo A."/>
            <person name="Riley R."/>
            <person name="Mondo S."/>
            <person name="LaButti K."/>
            <person name="Haridas S."/>
            <person name="Pangalinan J."/>
            <person name="Salamov A.A."/>
            <person name="Simmons B.A."/>
            <person name="Magnuson J.K."/>
            <person name="Chen J."/>
            <person name="Drula E."/>
            <person name="Henrissat B."/>
            <person name="Wiebenga A."/>
            <person name="Lubbers R.J."/>
            <person name="Gomes A.C."/>
            <person name="Macurrencykelacurrency M.R."/>
            <person name="Stajich J."/>
            <person name="Grigoriev I.V."/>
            <person name="Mortensen U.H."/>
            <person name="De vries R.P."/>
            <person name="Baker S.E."/>
            <person name="Andersen M.R."/>
        </authorList>
    </citation>
    <scope>NUCLEOTIDE SEQUENCE [LARGE SCALE GENOMIC DNA]</scope>
    <source>
        <strain evidence="1 2">CBS 756.74</strain>
    </source>
</reference>
<proteinExistence type="predicted"/>
<sequence>MAPGTEGVDNPFHVLISEAQHDPTELQRLYELHRVNRNSQQRGKILSESFPGWSVDTILSRLEGPDKEDGFVDPRNCLVIWARPPPAVREVIRFVQDELKSVAPALWLMPLENLHTTVLEVAHSRTEEEIEALVQTLHSPADVHPSQLASYSVTHPTRLVKPMVSFDSAALALSFVPAAGECSQSQSATNADRYSYHHLRGDIWDLVRRAKIPVASRYVVPSAHVTIARFISQTGFAVGGNENEAVKVDRSQVEKFIDKIAEINRKLEAGYWPRDDAVPAGGEWVVGREGLVIRRGRVWYGGGEDVSLE</sequence>
<evidence type="ECO:0000313" key="2">
    <source>
        <dbReference type="Proteomes" id="UP001610444"/>
    </source>
</evidence>
<dbReference type="Gene3D" id="3.90.1140.10">
    <property type="entry name" value="Cyclic phosphodiesterase"/>
    <property type="match status" value="1"/>
</dbReference>
<dbReference type="GeneID" id="98156569"/>
<protein>
    <submittedName>
        <fullName evidence="1">RNA ligase/cyclic nucleotide phosphodiesterase</fullName>
    </submittedName>
</protein>
<accession>A0ABR4JPV8</accession>
<dbReference type="EMBL" id="JBFXLR010000053">
    <property type="protein sequence ID" value="KAL2842071.1"/>
    <property type="molecule type" value="Genomic_DNA"/>
</dbReference>
<comment type="caution">
    <text evidence="1">The sequence shown here is derived from an EMBL/GenBank/DDBJ whole genome shotgun (WGS) entry which is preliminary data.</text>
</comment>
<keyword evidence="1" id="KW-0436">Ligase</keyword>
<dbReference type="RefSeq" id="XP_070894882.1">
    <property type="nucleotide sequence ID" value="XM_071041405.1"/>
</dbReference>
<evidence type="ECO:0000313" key="1">
    <source>
        <dbReference type="EMBL" id="KAL2842071.1"/>
    </source>
</evidence>
<name>A0ABR4JPV8_9EURO</name>
<dbReference type="GO" id="GO:0016874">
    <property type="term" value="F:ligase activity"/>
    <property type="evidence" value="ECO:0007669"/>
    <property type="project" value="UniProtKB-KW"/>
</dbReference>
<dbReference type="SUPFAM" id="SSF55144">
    <property type="entry name" value="LigT-like"/>
    <property type="match status" value="1"/>
</dbReference>
<gene>
    <name evidence="1" type="ORF">BJX68DRAFT_244912</name>
</gene>
<dbReference type="InterPro" id="IPR009097">
    <property type="entry name" value="Cyclic_Pdiesterase"/>
</dbReference>
<keyword evidence="2" id="KW-1185">Reference proteome</keyword>
<organism evidence="1 2">
    <name type="scientific">Aspergillus pseudodeflectus</name>
    <dbReference type="NCBI Taxonomy" id="176178"/>
    <lineage>
        <taxon>Eukaryota</taxon>
        <taxon>Fungi</taxon>
        <taxon>Dikarya</taxon>
        <taxon>Ascomycota</taxon>
        <taxon>Pezizomycotina</taxon>
        <taxon>Eurotiomycetes</taxon>
        <taxon>Eurotiomycetidae</taxon>
        <taxon>Eurotiales</taxon>
        <taxon>Aspergillaceae</taxon>
        <taxon>Aspergillus</taxon>
        <taxon>Aspergillus subgen. Nidulantes</taxon>
    </lineage>
</organism>
<dbReference type="Proteomes" id="UP001610444">
    <property type="component" value="Unassembled WGS sequence"/>
</dbReference>